<organism evidence="3 4">
    <name type="scientific">Dendryphion nanum</name>
    <dbReference type="NCBI Taxonomy" id="256645"/>
    <lineage>
        <taxon>Eukaryota</taxon>
        <taxon>Fungi</taxon>
        <taxon>Dikarya</taxon>
        <taxon>Ascomycota</taxon>
        <taxon>Pezizomycotina</taxon>
        <taxon>Dothideomycetes</taxon>
        <taxon>Pleosporomycetidae</taxon>
        <taxon>Pleosporales</taxon>
        <taxon>Torulaceae</taxon>
        <taxon>Dendryphion</taxon>
    </lineage>
</organism>
<sequence length="485" mass="54333">MVAVISHIDLQRLTELPDHNISTRVAPIRNPPSSQNSIRTASAYSGDTALQGFDDSSFLTTYENVHEATLDHNIDPLLLSKPHTPINSPVFTPPPPENGHTGASGLFCMHCRERDEMVTFKAKHDWKRHVKNKHETNLEFQCQEQGCIRICECEQDIRKHYSKAHKIPVPRIIGTPVSGKQVYACGRVCCGNLENNFKDWCDHVAKCMKKPNGQWTYSCRMQNLLWHESINPTWQRTIHRHLPGLGIESVDLLWNPMASWNQMRRLECLSFGSSKDLEDLLLQVLKLGLSHSISPFYTEPTGSVVSSPRHRQNSHSSNQFLGNVPRTETISGFTLVTSPSASDHTGVAPSRISHGGSPSRSQRNSVVMHDVLESPTEYAATSSAYSMGSTSDDGKMTVNEFILSDSASHRPTPPVPQTPFPATQHLHRTSPKRHNLMRKSMDLLRPCRSTQPPNHAENSLVRPNASPKKNHTYLNGTPNAYSYHL</sequence>
<proteinExistence type="predicted"/>
<comment type="caution">
    <text evidence="3">The sequence shown here is derived from an EMBL/GenBank/DDBJ whole genome shotgun (WGS) entry which is preliminary data.</text>
</comment>
<gene>
    <name evidence="3" type="ORF">B0J11DRAFT_54961</name>
</gene>
<feature type="region of interest" description="Disordered" evidence="1">
    <location>
        <begin position="407"/>
        <end position="432"/>
    </location>
</feature>
<keyword evidence="4" id="KW-1185">Reference proteome</keyword>
<dbReference type="EMBL" id="JAGMWT010000010">
    <property type="protein sequence ID" value="KAH7121023.1"/>
    <property type="molecule type" value="Genomic_DNA"/>
</dbReference>
<evidence type="ECO:0000313" key="4">
    <source>
        <dbReference type="Proteomes" id="UP000700596"/>
    </source>
</evidence>
<evidence type="ECO:0000259" key="2">
    <source>
        <dbReference type="PROSITE" id="PS00028"/>
    </source>
</evidence>
<feature type="domain" description="C2H2-type" evidence="2">
    <location>
        <begin position="142"/>
        <end position="165"/>
    </location>
</feature>
<feature type="compositionally biased region" description="Polar residues" evidence="1">
    <location>
        <begin position="448"/>
        <end position="457"/>
    </location>
</feature>
<name>A0A9P9IGE9_9PLEO</name>
<feature type="region of interest" description="Disordered" evidence="1">
    <location>
        <begin position="336"/>
        <end position="363"/>
    </location>
</feature>
<dbReference type="InterPro" id="IPR013087">
    <property type="entry name" value="Znf_C2H2_type"/>
</dbReference>
<reference evidence="3" key="1">
    <citation type="journal article" date="2021" name="Nat. Commun.">
        <title>Genetic determinants of endophytism in the Arabidopsis root mycobiome.</title>
        <authorList>
            <person name="Mesny F."/>
            <person name="Miyauchi S."/>
            <person name="Thiergart T."/>
            <person name="Pickel B."/>
            <person name="Atanasova L."/>
            <person name="Karlsson M."/>
            <person name="Huettel B."/>
            <person name="Barry K.W."/>
            <person name="Haridas S."/>
            <person name="Chen C."/>
            <person name="Bauer D."/>
            <person name="Andreopoulos W."/>
            <person name="Pangilinan J."/>
            <person name="LaButti K."/>
            <person name="Riley R."/>
            <person name="Lipzen A."/>
            <person name="Clum A."/>
            <person name="Drula E."/>
            <person name="Henrissat B."/>
            <person name="Kohler A."/>
            <person name="Grigoriev I.V."/>
            <person name="Martin F.M."/>
            <person name="Hacquard S."/>
        </authorList>
    </citation>
    <scope>NUCLEOTIDE SEQUENCE</scope>
    <source>
        <strain evidence="3">MPI-CAGE-CH-0243</strain>
    </source>
</reference>
<feature type="region of interest" description="Disordered" evidence="1">
    <location>
        <begin position="300"/>
        <end position="324"/>
    </location>
</feature>
<protein>
    <recommendedName>
        <fullName evidence="2">C2H2-type domain-containing protein</fullName>
    </recommendedName>
</protein>
<dbReference type="OrthoDB" id="3801225at2759"/>
<evidence type="ECO:0000256" key="1">
    <source>
        <dbReference type="SAM" id="MobiDB-lite"/>
    </source>
</evidence>
<feature type="region of interest" description="Disordered" evidence="1">
    <location>
        <begin position="447"/>
        <end position="485"/>
    </location>
</feature>
<accession>A0A9P9IGE9</accession>
<evidence type="ECO:0000313" key="3">
    <source>
        <dbReference type="EMBL" id="KAH7121023.1"/>
    </source>
</evidence>
<feature type="compositionally biased region" description="Polar residues" evidence="1">
    <location>
        <begin position="472"/>
        <end position="485"/>
    </location>
</feature>
<dbReference type="PROSITE" id="PS00028">
    <property type="entry name" value="ZINC_FINGER_C2H2_1"/>
    <property type="match status" value="1"/>
</dbReference>
<feature type="compositionally biased region" description="Polar residues" evidence="1">
    <location>
        <begin position="314"/>
        <end position="324"/>
    </location>
</feature>
<dbReference type="Proteomes" id="UP000700596">
    <property type="component" value="Unassembled WGS sequence"/>
</dbReference>
<dbReference type="AlphaFoldDB" id="A0A9P9IGE9"/>